<dbReference type="RefSeq" id="WP_254085890.1">
    <property type="nucleotide sequence ID" value="NZ_JAHESE010000021.1"/>
</dbReference>
<dbReference type="Pfam" id="PF13376">
    <property type="entry name" value="OmdA"/>
    <property type="match status" value="1"/>
</dbReference>
<dbReference type="Proteomes" id="UP001319080">
    <property type="component" value="Unassembled WGS sequence"/>
</dbReference>
<proteinExistence type="predicted"/>
<sequence>MEKTTVETFCPTSHKDWRQWLRKNHKTKESVWLVLYKKKANMPSIDWDDAVEQALCFGWIDGKRLSVSDDQFKQFFSKRKAKGTWSKINKERVERLIQQRQMTKAGHEAIEVSKKNGAWTILDDVEKLVIPKDLEEAFKKTPEAKKNFHLLAKSIKKLMLMNLKFAKRPQTRTARIAEIIARSMQKKTK</sequence>
<evidence type="ECO:0000313" key="2">
    <source>
        <dbReference type="Proteomes" id="UP001319080"/>
    </source>
</evidence>
<name>A0AAP2E1L0_9BACT</name>
<protein>
    <submittedName>
        <fullName evidence="1">YdeI/OmpD-associated family protein</fullName>
    </submittedName>
</protein>
<accession>A0AAP2E1L0</accession>
<gene>
    <name evidence="1" type="ORF">KK062_18850</name>
</gene>
<dbReference type="AlphaFoldDB" id="A0AAP2E1L0"/>
<comment type="caution">
    <text evidence="1">The sequence shown here is derived from an EMBL/GenBank/DDBJ whole genome shotgun (WGS) entry which is preliminary data.</text>
</comment>
<evidence type="ECO:0000313" key="1">
    <source>
        <dbReference type="EMBL" id="MBT1710313.1"/>
    </source>
</evidence>
<dbReference type="EMBL" id="JAHESE010000021">
    <property type="protein sequence ID" value="MBT1710313.1"/>
    <property type="molecule type" value="Genomic_DNA"/>
</dbReference>
<keyword evidence="2" id="KW-1185">Reference proteome</keyword>
<organism evidence="1 2">
    <name type="scientific">Dawidia cretensis</name>
    <dbReference type="NCBI Taxonomy" id="2782350"/>
    <lineage>
        <taxon>Bacteria</taxon>
        <taxon>Pseudomonadati</taxon>
        <taxon>Bacteroidota</taxon>
        <taxon>Cytophagia</taxon>
        <taxon>Cytophagales</taxon>
        <taxon>Chryseotaleaceae</taxon>
        <taxon>Dawidia</taxon>
    </lineage>
</organism>
<reference evidence="1 2" key="1">
    <citation type="submission" date="2021-05" db="EMBL/GenBank/DDBJ databases">
        <title>A Polyphasic approach of four new species of the genus Ohtaekwangia: Ohtaekwangia histidinii sp. nov., Ohtaekwangia cretensis sp. nov., Ohtaekwangia indiensis sp. nov., Ohtaekwangia reichenbachii sp. nov. from diverse environment.</title>
        <authorList>
            <person name="Octaviana S."/>
        </authorList>
    </citation>
    <scope>NUCLEOTIDE SEQUENCE [LARGE SCALE GENOMIC DNA]</scope>
    <source>
        <strain evidence="1 2">PWU5</strain>
    </source>
</reference>